<name>A0A5B0VM07_9GAMM</name>
<dbReference type="Pfam" id="PF00158">
    <property type="entry name" value="Sigma54_activat"/>
    <property type="match status" value="1"/>
</dbReference>
<dbReference type="GO" id="GO:0005524">
    <property type="term" value="F:ATP binding"/>
    <property type="evidence" value="ECO:0007669"/>
    <property type="project" value="UniProtKB-KW"/>
</dbReference>
<keyword evidence="4" id="KW-0804">Transcription</keyword>
<dbReference type="InterPro" id="IPR002197">
    <property type="entry name" value="HTH_Fis"/>
</dbReference>
<keyword evidence="3" id="KW-0805">Transcription regulation</keyword>
<dbReference type="SMART" id="SM00382">
    <property type="entry name" value="AAA"/>
    <property type="match status" value="1"/>
</dbReference>
<dbReference type="InterPro" id="IPR025944">
    <property type="entry name" value="Sigma_54_int_dom_CS"/>
</dbReference>
<dbReference type="FunFam" id="3.40.50.300:FF:000006">
    <property type="entry name" value="DNA-binding transcriptional regulator NtrC"/>
    <property type="match status" value="1"/>
</dbReference>
<dbReference type="CDD" id="cd00009">
    <property type="entry name" value="AAA"/>
    <property type="match status" value="1"/>
</dbReference>
<dbReference type="PANTHER" id="PTHR32071">
    <property type="entry name" value="TRANSCRIPTIONAL REGULATORY PROTEIN"/>
    <property type="match status" value="1"/>
</dbReference>
<reference evidence="6 7" key="1">
    <citation type="submission" date="2019-08" db="EMBL/GenBank/DDBJ databases">
        <title>Marinobacter ZYF650 sp. nov., a marine bacterium isolated from seawater of the Mariana trench.</title>
        <authorList>
            <person name="Ahmad W."/>
        </authorList>
    </citation>
    <scope>NUCLEOTIDE SEQUENCE [LARGE SCALE GENOMIC DNA]</scope>
    <source>
        <strain evidence="6 7">ZYF650</strain>
    </source>
</reference>
<dbReference type="PROSITE" id="PS50045">
    <property type="entry name" value="SIGMA54_INTERACT_4"/>
    <property type="match status" value="1"/>
</dbReference>
<dbReference type="GO" id="GO:0043565">
    <property type="term" value="F:sequence-specific DNA binding"/>
    <property type="evidence" value="ECO:0007669"/>
    <property type="project" value="InterPro"/>
</dbReference>
<keyword evidence="7" id="KW-1185">Reference proteome</keyword>
<dbReference type="Gene3D" id="1.10.8.60">
    <property type="match status" value="1"/>
</dbReference>
<feature type="domain" description="Sigma-54 factor interaction" evidence="5">
    <location>
        <begin position="143"/>
        <end position="369"/>
    </location>
</feature>
<gene>
    <name evidence="6" type="ORF">FWJ25_00635</name>
</gene>
<dbReference type="GO" id="GO:0006355">
    <property type="term" value="P:regulation of DNA-templated transcription"/>
    <property type="evidence" value="ECO:0007669"/>
    <property type="project" value="InterPro"/>
</dbReference>
<accession>A0A5B0VM07</accession>
<evidence type="ECO:0000256" key="4">
    <source>
        <dbReference type="ARBA" id="ARBA00023163"/>
    </source>
</evidence>
<dbReference type="InterPro" id="IPR003593">
    <property type="entry name" value="AAA+_ATPase"/>
</dbReference>
<dbReference type="SUPFAM" id="SSF46689">
    <property type="entry name" value="Homeodomain-like"/>
    <property type="match status" value="1"/>
</dbReference>
<dbReference type="PANTHER" id="PTHR32071:SF120">
    <property type="entry name" value="TRANSCRIPTIONAL REGULATOR-RELATED"/>
    <property type="match status" value="1"/>
</dbReference>
<dbReference type="SUPFAM" id="SSF52540">
    <property type="entry name" value="P-loop containing nucleoside triphosphate hydrolases"/>
    <property type="match status" value="1"/>
</dbReference>
<dbReference type="Proteomes" id="UP000323161">
    <property type="component" value="Unassembled WGS sequence"/>
</dbReference>
<dbReference type="Gene3D" id="1.10.10.60">
    <property type="entry name" value="Homeodomain-like"/>
    <property type="match status" value="1"/>
</dbReference>
<dbReference type="InterPro" id="IPR058031">
    <property type="entry name" value="AAA_lid_NorR"/>
</dbReference>
<dbReference type="Pfam" id="PF25601">
    <property type="entry name" value="AAA_lid_14"/>
    <property type="match status" value="1"/>
</dbReference>
<proteinExistence type="predicted"/>
<dbReference type="AlphaFoldDB" id="A0A5B0VM07"/>
<dbReference type="Gene3D" id="3.40.50.300">
    <property type="entry name" value="P-loop containing nucleotide triphosphate hydrolases"/>
    <property type="match status" value="1"/>
</dbReference>
<protein>
    <submittedName>
        <fullName evidence="6">Sigma-54-dependent Fis family transcriptional regulator</fullName>
    </submittedName>
</protein>
<evidence type="ECO:0000256" key="2">
    <source>
        <dbReference type="ARBA" id="ARBA00022840"/>
    </source>
</evidence>
<dbReference type="EMBL" id="VTUU01000001">
    <property type="protein sequence ID" value="KAA1175677.1"/>
    <property type="molecule type" value="Genomic_DNA"/>
</dbReference>
<evidence type="ECO:0000256" key="1">
    <source>
        <dbReference type="ARBA" id="ARBA00022741"/>
    </source>
</evidence>
<dbReference type="InterPro" id="IPR009057">
    <property type="entry name" value="Homeodomain-like_sf"/>
</dbReference>
<evidence type="ECO:0000256" key="3">
    <source>
        <dbReference type="ARBA" id="ARBA00023015"/>
    </source>
</evidence>
<dbReference type="InterPro" id="IPR002078">
    <property type="entry name" value="Sigma_54_int"/>
</dbReference>
<dbReference type="Pfam" id="PF02954">
    <property type="entry name" value="HTH_8"/>
    <property type="match status" value="1"/>
</dbReference>
<dbReference type="InterPro" id="IPR045343">
    <property type="entry name" value="VpsR"/>
</dbReference>
<evidence type="ECO:0000313" key="7">
    <source>
        <dbReference type="Proteomes" id="UP000323161"/>
    </source>
</evidence>
<evidence type="ECO:0000313" key="6">
    <source>
        <dbReference type="EMBL" id="KAA1175677.1"/>
    </source>
</evidence>
<sequence length="457" mass="51584">MTEKRPLVWLSAAPHNTELKALLTQQWKVVEHSYLSPLPIVLPNRKKARLGILDMTRLPDLDTPGIEAWLEALNPTYWIGLVDEKPATDSRTAHLISRYCADFHTLPVDTLRLESMLGHFWGMAAIRDNTPGWPNDDYQAFALQGDSQAIRQIRDLLRRFSETKEPVLIIGESGTGKDAAARFIHRHSPRASGPFIQINCAALPESLTQSELFGYEKGAFTHALQARPGRLEQADGGSLVLSSIDELLPEQQSALLRFLQEGKIERIGSNHSIYVDSRTITTAAHPLQELIDRQRFRSDVFYRLGGLEVRLPALRDRREDIPHLAKALISTHQGTRHRQLSKSALQHLVSHAWPGNLRELQNRLRRAMLLCDRKSIESADLGLEGNEWQGDAIDTLTLESFRAQAERQAISYSMTLALHNVSEAARILQISRVSLYRLMDKYNHAQHSAARHKGDLS</sequence>
<dbReference type="PROSITE" id="PS00688">
    <property type="entry name" value="SIGMA54_INTERACT_3"/>
    <property type="match status" value="1"/>
</dbReference>
<organism evidence="6 7">
    <name type="scientific">Marinobacter salinexigens</name>
    <dbReference type="NCBI Taxonomy" id="2919747"/>
    <lineage>
        <taxon>Bacteria</taxon>
        <taxon>Pseudomonadati</taxon>
        <taxon>Pseudomonadota</taxon>
        <taxon>Gammaproteobacteria</taxon>
        <taxon>Pseudomonadales</taxon>
        <taxon>Marinobacteraceae</taxon>
        <taxon>Marinobacter</taxon>
    </lineage>
</organism>
<keyword evidence="1" id="KW-0547">Nucleotide-binding</keyword>
<keyword evidence="2" id="KW-0067">ATP-binding</keyword>
<dbReference type="InterPro" id="IPR027417">
    <property type="entry name" value="P-loop_NTPase"/>
</dbReference>
<comment type="caution">
    <text evidence="6">The sequence shown here is derived from an EMBL/GenBank/DDBJ whole genome shotgun (WGS) entry which is preliminary data.</text>
</comment>
<dbReference type="RefSeq" id="WP_149598317.1">
    <property type="nucleotide sequence ID" value="NZ_VTUU01000001.1"/>
</dbReference>
<dbReference type="Pfam" id="PF20161">
    <property type="entry name" value="VpsR"/>
    <property type="match status" value="1"/>
</dbReference>
<evidence type="ECO:0000259" key="5">
    <source>
        <dbReference type="PROSITE" id="PS50045"/>
    </source>
</evidence>